<evidence type="ECO:0000256" key="4">
    <source>
        <dbReference type="PIRNR" id="PIRNR038994"/>
    </source>
</evidence>
<dbReference type="InterPro" id="IPR032466">
    <property type="entry name" value="Metal_Hydrolase"/>
</dbReference>
<evidence type="ECO:0000256" key="1">
    <source>
        <dbReference type="ARBA" id="ARBA00010716"/>
    </source>
</evidence>
<sequence length="390" mass="42169">MWFEGRLVESGYPVRLEVTDRVIGRIESLHTAQDVWIAPGLLDIQVNGYMGHDVNARDVTPRDIIDLVHALWQRGVTALCPTVITQSEVHICHALQAIATACKADPLVAHAISCIHVEGPYISPEDGPRGAHPLAHVRPPDLAEYARWQEAAEGRIGIITLSPEYPAVSEYIRSVTADGVIVAIGHTGAKEDDIRAAVDAGARLSTHLGNGSHAQIQRHPNYIWEQLAEDRLMASFICDGHHLPPAVMKAMLRAKGVERSLLVSDAVAVAGLEPGIYQTVVGGQVELLPGGRLNLYNTPYLAGSTSSLPECIANVVRYAGLTLADAVRMASVNPVQLLGLDTLQRRGSVRSGAAADLTFFHIDQFSGELIIEATIVHGELVYQRKAEQDT</sequence>
<gene>
    <name evidence="6" type="primary">nagA_1</name>
    <name evidence="6" type="ORF">KDH_08640</name>
</gene>
<dbReference type="Pfam" id="PF01979">
    <property type="entry name" value="Amidohydro_1"/>
    <property type="match status" value="1"/>
</dbReference>
<organism evidence="6 7">
    <name type="scientific">Dictyobacter halimunensis</name>
    <dbReference type="NCBI Taxonomy" id="3026934"/>
    <lineage>
        <taxon>Bacteria</taxon>
        <taxon>Bacillati</taxon>
        <taxon>Chloroflexota</taxon>
        <taxon>Ktedonobacteria</taxon>
        <taxon>Ktedonobacterales</taxon>
        <taxon>Dictyobacteraceae</taxon>
        <taxon>Dictyobacter</taxon>
    </lineage>
</organism>
<name>A0ABQ6FK54_9CHLR</name>
<evidence type="ECO:0000256" key="2">
    <source>
        <dbReference type="ARBA" id="ARBA00022723"/>
    </source>
</evidence>
<reference evidence="6 7" key="1">
    <citation type="submission" date="2023-02" db="EMBL/GenBank/DDBJ databases">
        <title>Dictyobacter halimunensis sp. nov., a new member of the class Ktedonobacteria from forest soil in a geothermal area.</title>
        <authorList>
            <person name="Rachmania M.K."/>
            <person name="Ningsih F."/>
            <person name="Sakai Y."/>
            <person name="Yabe S."/>
            <person name="Yokota A."/>
            <person name="Sjamsuridzal W."/>
        </authorList>
    </citation>
    <scope>NUCLEOTIDE SEQUENCE [LARGE SCALE GENOMIC DNA]</scope>
    <source>
        <strain evidence="6 7">S3.2.2.5</strain>
    </source>
</reference>
<dbReference type="InterPro" id="IPR003764">
    <property type="entry name" value="GlcNAc_6-P_deAcase"/>
</dbReference>
<evidence type="ECO:0000256" key="3">
    <source>
        <dbReference type="ARBA" id="ARBA00022801"/>
    </source>
</evidence>
<keyword evidence="4" id="KW-0119">Carbohydrate metabolism</keyword>
<comment type="caution">
    <text evidence="6">The sequence shown here is derived from an EMBL/GenBank/DDBJ whole genome shotgun (WGS) entry which is preliminary data.</text>
</comment>
<proteinExistence type="inferred from homology"/>
<evidence type="ECO:0000313" key="7">
    <source>
        <dbReference type="Proteomes" id="UP001344906"/>
    </source>
</evidence>
<evidence type="ECO:0000313" key="6">
    <source>
        <dbReference type="EMBL" id="GLV54015.1"/>
    </source>
</evidence>
<dbReference type="PIRSF" id="PIRSF038994">
    <property type="entry name" value="NagA"/>
    <property type="match status" value="1"/>
</dbReference>
<keyword evidence="2" id="KW-0479">Metal-binding</keyword>
<dbReference type="RefSeq" id="WP_338247730.1">
    <property type="nucleotide sequence ID" value="NZ_BSRI01000001.1"/>
</dbReference>
<dbReference type="SUPFAM" id="SSF51556">
    <property type="entry name" value="Metallo-dependent hydrolases"/>
    <property type="match status" value="1"/>
</dbReference>
<dbReference type="InterPro" id="IPR006680">
    <property type="entry name" value="Amidohydro-rel"/>
</dbReference>
<keyword evidence="7" id="KW-1185">Reference proteome</keyword>
<dbReference type="PANTHER" id="PTHR11113">
    <property type="entry name" value="N-ACETYLGLUCOSAMINE-6-PHOSPHATE DEACETYLASE"/>
    <property type="match status" value="1"/>
</dbReference>
<protein>
    <submittedName>
        <fullName evidence="6">N-acetylglucosamine-6-phosphate deacetylase</fullName>
    </submittedName>
</protein>
<dbReference type="PANTHER" id="PTHR11113:SF14">
    <property type="entry name" value="N-ACETYLGLUCOSAMINE-6-PHOSPHATE DEACETYLASE"/>
    <property type="match status" value="1"/>
</dbReference>
<dbReference type="Proteomes" id="UP001344906">
    <property type="component" value="Unassembled WGS sequence"/>
</dbReference>
<dbReference type="EMBL" id="BSRI01000001">
    <property type="protein sequence ID" value="GLV54015.1"/>
    <property type="molecule type" value="Genomic_DNA"/>
</dbReference>
<feature type="domain" description="Amidohydrolase-related" evidence="5">
    <location>
        <begin position="37"/>
        <end position="381"/>
    </location>
</feature>
<comment type="similarity">
    <text evidence="1 4">Belongs to the metallo-dependent hydrolases superfamily. NagA family.</text>
</comment>
<evidence type="ECO:0000259" key="5">
    <source>
        <dbReference type="Pfam" id="PF01979"/>
    </source>
</evidence>
<dbReference type="Gene3D" id="3.20.20.140">
    <property type="entry name" value="Metal-dependent hydrolases"/>
    <property type="match status" value="1"/>
</dbReference>
<keyword evidence="3 4" id="KW-0378">Hydrolase</keyword>
<accession>A0ABQ6FK54</accession>